<feature type="chain" id="PRO_5040850958" evidence="1">
    <location>
        <begin position="24"/>
        <end position="204"/>
    </location>
</feature>
<feature type="signal peptide" evidence="1">
    <location>
        <begin position="1"/>
        <end position="23"/>
    </location>
</feature>
<dbReference type="AlphaFoldDB" id="A0A9X9XCT3"/>
<reference evidence="3" key="2">
    <citation type="journal article" date="2021" name="Syst. Appl. Microbiol.">
        <title>Roseomonas hellenica sp. nov., isolated from roots of wild-growing Alkanna tinctoria.</title>
        <authorList>
            <person name="Rat A."/>
            <person name="Naranjo H.D."/>
            <person name="Lebbe L."/>
            <person name="Cnockaert M."/>
            <person name="Krigas N."/>
            <person name="Grigoriadou K."/>
            <person name="Maloupa E."/>
            <person name="Willems A."/>
        </authorList>
    </citation>
    <scope>NUCLEOTIDE SEQUENCE</scope>
    <source>
        <strain evidence="3">LMG 31228</strain>
    </source>
</reference>
<keyword evidence="1" id="KW-0732">Signal</keyword>
<evidence type="ECO:0000313" key="3">
    <source>
        <dbReference type="EMBL" id="MBR0681519.1"/>
    </source>
</evidence>
<evidence type="ECO:0000313" key="4">
    <source>
        <dbReference type="Proteomes" id="UP001138709"/>
    </source>
</evidence>
<organism evidence="3 4">
    <name type="scientific">Neoroseomonas eburnea</name>
    <dbReference type="NCBI Taxonomy" id="1346889"/>
    <lineage>
        <taxon>Bacteria</taxon>
        <taxon>Pseudomonadati</taxon>
        <taxon>Pseudomonadota</taxon>
        <taxon>Alphaproteobacteria</taxon>
        <taxon>Acetobacterales</taxon>
        <taxon>Acetobacteraceae</taxon>
        <taxon>Neoroseomonas</taxon>
    </lineage>
</organism>
<dbReference type="EMBL" id="JAAEDL010000012">
    <property type="protein sequence ID" value="MBR0681519.1"/>
    <property type="molecule type" value="Genomic_DNA"/>
</dbReference>
<sequence>MRHAMRHAIAAAIVAALPVAAQAQDRPQIFPTRDVAVTYRVAGQGQAAELTMLWSAAQRLMRMNMPQGAGYLVADHQSQRGFMVMEAMRMIMDVPMEQAAGYQRDLENARFTRGGTEKIAGTDCTVWRYQGQGQSGEACITSDGVMLRAQGAAQGQQGRMEAVRVVYAPQDASLFRRPQGYQTMQAPAMQPGMVAPGARPGTPR</sequence>
<evidence type="ECO:0000256" key="1">
    <source>
        <dbReference type="SAM" id="SignalP"/>
    </source>
</evidence>
<keyword evidence="4" id="KW-1185">Reference proteome</keyword>
<accession>A0A9X9XCT3</accession>
<dbReference type="Proteomes" id="UP001138709">
    <property type="component" value="Unassembled WGS sequence"/>
</dbReference>
<protein>
    <submittedName>
        <fullName evidence="3">DUF4412 domain-containing protein</fullName>
    </submittedName>
</protein>
<dbReference type="InterPro" id="IPR025524">
    <property type="entry name" value="DUF4412"/>
</dbReference>
<comment type="caution">
    <text evidence="3">The sequence shown here is derived from an EMBL/GenBank/DDBJ whole genome shotgun (WGS) entry which is preliminary data.</text>
</comment>
<name>A0A9X9XCT3_9PROT</name>
<feature type="domain" description="DUF4412" evidence="2">
    <location>
        <begin position="38"/>
        <end position="155"/>
    </location>
</feature>
<gene>
    <name evidence="3" type="ORF">GXW74_13570</name>
</gene>
<evidence type="ECO:0000259" key="2">
    <source>
        <dbReference type="Pfam" id="PF14371"/>
    </source>
</evidence>
<dbReference type="RefSeq" id="WP_211847049.1">
    <property type="nucleotide sequence ID" value="NZ_JAAEDL010000012.1"/>
</dbReference>
<reference evidence="3" key="1">
    <citation type="submission" date="2020-01" db="EMBL/GenBank/DDBJ databases">
        <authorList>
            <person name="Rat A."/>
        </authorList>
    </citation>
    <scope>NUCLEOTIDE SEQUENCE</scope>
    <source>
        <strain evidence="3">LMG 31228</strain>
    </source>
</reference>
<dbReference type="Pfam" id="PF14371">
    <property type="entry name" value="DUF4412"/>
    <property type="match status" value="1"/>
</dbReference>
<proteinExistence type="predicted"/>